<name>A0ACC6P0H2_9BURK</name>
<reference evidence="1" key="1">
    <citation type="submission" date="2023-10" db="EMBL/GenBank/DDBJ databases">
        <title>Amphibacter perezi, gen. nov., sp. nov. a novel taxa of the family Comamonadaceae, class Betaproteobacteria isolated from the skin microbiota of Pelophylax perezi from different populations.</title>
        <authorList>
            <person name="Costa S."/>
            <person name="Proenca D.N."/>
            <person name="Lopes I."/>
            <person name="Morais P.V."/>
        </authorList>
    </citation>
    <scope>NUCLEOTIDE SEQUENCE</scope>
    <source>
        <strain evidence="1">SL12-8</strain>
    </source>
</reference>
<organism evidence="1 2">
    <name type="scientific">Amphibiibacter pelophylacis</name>
    <dbReference type="NCBI Taxonomy" id="1799477"/>
    <lineage>
        <taxon>Bacteria</taxon>
        <taxon>Pseudomonadati</taxon>
        <taxon>Pseudomonadota</taxon>
        <taxon>Betaproteobacteria</taxon>
        <taxon>Burkholderiales</taxon>
        <taxon>Sphaerotilaceae</taxon>
        <taxon>Amphibiibacter</taxon>
    </lineage>
</organism>
<accession>A0ACC6P0H2</accession>
<comment type="caution">
    <text evidence="1">The sequence shown here is derived from an EMBL/GenBank/DDBJ whole genome shotgun (WGS) entry which is preliminary data.</text>
</comment>
<gene>
    <name evidence="1" type="ORF">RV045_04740</name>
</gene>
<keyword evidence="2" id="KW-1185">Reference proteome</keyword>
<dbReference type="Proteomes" id="UP001364695">
    <property type="component" value="Unassembled WGS sequence"/>
</dbReference>
<evidence type="ECO:0000313" key="2">
    <source>
        <dbReference type="Proteomes" id="UP001364695"/>
    </source>
</evidence>
<dbReference type="EMBL" id="JAWDIE010000005">
    <property type="protein sequence ID" value="MEJ7137740.1"/>
    <property type="molecule type" value="Genomic_DNA"/>
</dbReference>
<protein>
    <submittedName>
        <fullName evidence="1">TolC family outer membrane protein</fullName>
    </submittedName>
</protein>
<evidence type="ECO:0000313" key="1">
    <source>
        <dbReference type="EMBL" id="MEJ7137740.1"/>
    </source>
</evidence>
<sequence length="455" mass="48244">MPTAWRRGVLAAAVLLAAGGAQAQSLHEVLAQALQSDATWRAAQAQAASVPYKVEQARAALRPQLGLTGSATVQAAETPDSQTAKSAQKLGLALGVSAQQSLYNRASSLTVEKAQRGQDIARATLEAARQDLIQRVSQAYFDVLTAQSAVRALESALDAAQGQLKFATRNFEVGNATVTDSRQAQAQVDVLQAQLLSARNTVQTRQLALAQITGQADVTPWELKPTALADKNSMLAVRPETVDEWVALAESLSPAVQQAALAAQSAELDVALARAQDAPTLALVGQVGVARDQSRSRVPGAGWVSGSARSGTGQVGVNFNMPLYTGGLNDNRLRETLALLDAARQQQEAARRSVTQATRTAFYTLRSTQAQALALRTAVSSAELLLKAARLGYEVGMNTSLDVLNAQNQVYQTRRDLDQARYGALSAYLGLRRAAGAITDQDLAELDDRLQPAKP</sequence>
<proteinExistence type="predicted"/>